<dbReference type="Pfam" id="PF02913">
    <property type="entry name" value="FAD-oxidase_C"/>
    <property type="match status" value="1"/>
</dbReference>
<organism evidence="7">
    <name type="scientific">Desulfatirhabdium butyrativorans</name>
    <dbReference type="NCBI Taxonomy" id="340467"/>
    <lineage>
        <taxon>Bacteria</taxon>
        <taxon>Pseudomonadati</taxon>
        <taxon>Thermodesulfobacteriota</taxon>
        <taxon>Desulfobacteria</taxon>
        <taxon>Desulfobacterales</taxon>
        <taxon>Desulfatirhabdiaceae</taxon>
        <taxon>Desulfatirhabdium</taxon>
    </lineage>
</organism>
<accession>A0A7C4VS46</accession>
<dbReference type="PANTHER" id="PTHR42934">
    <property type="entry name" value="GLYCOLATE OXIDASE SUBUNIT GLCD"/>
    <property type="match status" value="1"/>
</dbReference>
<dbReference type="InterPro" id="IPR016164">
    <property type="entry name" value="FAD-linked_Oxase-like_C"/>
</dbReference>
<comment type="similarity">
    <text evidence="2">Belongs to the FAD-binding oxidoreductase/transferase type 4 family.</text>
</comment>
<evidence type="ECO:0000256" key="1">
    <source>
        <dbReference type="ARBA" id="ARBA00001974"/>
    </source>
</evidence>
<reference evidence="7" key="1">
    <citation type="journal article" date="2020" name="mSystems">
        <title>Genome- and Community-Level Interaction Insights into Carbon Utilization and Element Cycling Functions of Hydrothermarchaeota in Hydrothermal Sediment.</title>
        <authorList>
            <person name="Zhou Z."/>
            <person name="Liu Y."/>
            <person name="Xu W."/>
            <person name="Pan J."/>
            <person name="Luo Z.H."/>
            <person name="Li M."/>
        </authorList>
    </citation>
    <scope>NUCLEOTIDE SEQUENCE [LARGE SCALE GENOMIC DNA]</scope>
    <source>
        <strain evidence="7">SpSt-477</strain>
    </source>
</reference>
<dbReference type="Gene3D" id="3.30.70.2740">
    <property type="match status" value="1"/>
</dbReference>
<dbReference type="SUPFAM" id="SSF56176">
    <property type="entry name" value="FAD-binding/transporter-associated domain-like"/>
    <property type="match status" value="1"/>
</dbReference>
<feature type="domain" description="FAD-binding PCMH-type" evidence="6">
    <location>
        <begin position="37"/>
        <end position="216"/>
    </location>
</feature>
<evidence type="ECO:0000313" key="7">
    <source>
        <dbReference type="EMBL" id="HGU34471.1"/>
    </source>
</evidence>
<dbReference type="EMBL" id="DSUH01000380">
    <property type="protein sequence ID" value="HGU34471.1"/>
    <property type="molecule type" value="Genomic_DNA"/>
</dbReference>
<keyword evidence="4" id="KW-0274">FAD</keyword>
<dbReference type="InterPro" id="IPR016171">
    <property type="entry name" value="Vanillyl_alc_oxidase_C-sub2"/>
</dbReference>
<dbReference type="FunFam" id="3.30.70.2740:FF:000001">
    <property type="entry name" value="D-lactate dehydrogenase mitochondrial"/>
    <property type="match status" value="1"/>
</dbReference>
<sequence>MGKVDTALVRGLKAIVGERRCLTAYEDLRCYSYDMYARGLPDIVVLPENTGEICRILALAYAEEIPVIPRGAGSSLTGGPVPVRGGIALSLTRMNRILEISSLDRLARVEPGVVTGEFQKAVLRQGLFYPPNPTSAAFCTIGGNVATNAGGASGVKYGVTRDYLLGLKTVLSDGRVLETGGRCLKRVTGYDFTQLLCGSEGLLGVITEITLRLIPPPEAVRTILAHYPSVERAGQAVSDILHAGLIPATLELMDGRFLRAVKRVYGLDYPAGSEASLLIEIDGPEAVLSGQQVQIEAICKTFGALEVRSAQTEAERETLWQARRGGTAALARQSKFLLSLDYAVPISAIPKAVAGIQEMANRRNLDIVVIGHAGDGNLHPMFIYDPDDPEQARRYRDAEDELCDLMLSLHGTLSGEHGIGMEKARYLQREISQVELDLSAGLKRFFDPKSILNPGKCEPVSP</sequence>
<protein>
    <submittedName>
        <fullName evidence="7">FAD-binding protein</fullName>
    </submittedName>
</protein>
<gene>
    <name evidence="7" type="ORF">ENS29_16730</name>
</gene>
<dbReference type="Gene3D" id="3.30.465.10">
    <property type="match status" value="1"/>
</dbReference>
<evidence type="ECO:0000256" key="3">
    <source>
        <dbReference type="ARBA" id="ARBA00022630"/>
    </source>
</evidence>
<comment type="caution">
    <text evidence="7">The sequence shown here is derived from an EMBL/GenBank/DDBJ whole genome shotgun (WGS) entry which is preliminary data.</text>
</comment>
<dbReference type="Gene3D" id="1.10.45.10">
    <property type="entry name" value="Vanillyl-alcohol Oxidase, Chain A, domain 4"/>
    <property type="match status" value="1"/>
</dbReference>
<evidence type="ECO:0000256" key="5">
    <source>
        <dbReference type="ARBA" id="ARBA00023002"/>
    </source>
</evidence>
<dbReference type="GO" id="GO:0071949">
    <property type="term" value="F:FAD binding"/>
    <property type="evidence" value="ECO:0007669"/>
    <property type="project" value="InterPro"/>
</dbReference>
<name>A0A7C4VS46_9BACT</name>
<dbReference type="InterPro" id="IPR004113">
    <property type="entry name" value="FAD-bd_oxidored_4_C"/>
</dbReference>
<dbReference type="PROSITE" id="PS51387">
    <property type="entry name" value="FAD_PCMH"/>
    <property type="match status" value="1"/>
</dbReference>
<dbReference type="Pfam" id="PF01565">
    <property type="entry name" value="FAD_binding_4"/>
    <property type="match status" value="1"/>
</dbReference>
<dbReference type="InterPro" id="IPR016166">
    <property type="entry name" value="FAD-bd_PCMH"/>
</dbReference>
<dbReference type="SUPFAM" id="SSF55103">
    <property type="entry name" value="FAD-linked oxidases, C-terminal domain"/>
    <property type="match status" value="1"/>
</dbReference>
<dbReference type="AlphaFoldDB" id="A0A7C4VS46"/>
<evidence type="ECO:0000259" key="6">
    <source>
        <dbReference type="PROSITE" id="PS51387"/>
    </source>
</evidence>
<dbReference type="FunFam" id="1.10.45.10:FF:000001">
    <property type="entry name" value="D-lactate dehydrogenase mitochondrial"/>
    <property type="match status" value="1"/>
</dbReference>
<dbReference type="GO" id="GO:0016491">
    <property type="term" value="F:oxidoreductase activity"/>
    <property type="evidence" value="ECO:0007669"/>
    <property type="project" value="UniProtKB-KW"/>
</dbReference>
<dbReference type="InterPro" id="IPR006094">
    <property type="entry name" value="Oxid_FAD_bind_N"/>
</dbReference>
<proteinExistence type="inferred from homology"/>
<evidence type="ECO:0000256" key="4">
    <source>
        <dbReference type="ARBA" id="ARBA00022827"/>
    </source>
</evidence>
<evidence type="ECO:0000256" key="2">
    <source>
        <dbReference type="ARBA" id="ARBA00008000"/>
    </source>
</evidence>
<dbReference type="InterPro" id="IPR036318">
    <property type="entry name" value="FAD-bd_PCMH-like_sf"/>
</dbReference>
<dbReference type="InterPro" id="IPR016169">
    <property type="entry name" value="FAD-bd_PCMH_sub2"/>
</dbReference>
<keyword evidence="5" id="KW-0560">Oxidoreductase</keyword>
<keyword evidence="3" id="KW-0285">Flavoprotein</keyword>
<comment type="cofactor">
    <cofactor evidence="1">
        <name>FAD</name>
        <dbReference type="ChEBI" id="CHEBI:57692"/>
    </cofactor>
</comment>
<dbReference type="InterPro" id="IPR051914">
    <property type="entry name" value="FAD-linked_OxidoTrans_Type4"/>
</dbReference>
<dbReference type="PANTHER" id="PTHR42934:SF3">
    <property type="entry name" value="D-LACTATE DEHYDROGENASE"/>
    <property type="match status" value="1"/>
</dbReference>